<keyword evidence="1" id="KW-0175">Coiled coil</keyword>
<sequence length="256" mass="29648">MSLDPGSLHNTRPELFANLWSPGDGYDYSLSKDRNNELNKATANELYKKHFPEFSHYKAYVDARKAHARAAMPYVVHNTNTMTLAAAKREVYVNPSALHDPRPPANLKSATAHTAAIIQQVNDDNFDRAAFGKKWRLEMHAWDQASRDLIYRAWRAKRHQARLAYEKHTEARFTALREKGASLEEMEAEKTRLETVRKNILAKIVKERDEGVKYYRKEQARRIEEYKKWHAKWQGNWKTQFGVGAAMAFTRAEAEG</sequence>
<gene>
    <name evidence="2" type="ORF">B0T19DRAFT_401594</name>
</gene>
<evidence type="ECO:0000313" key="2">
    <source>
        <dbReference type="EMBL" id="KAK3323259.1"/>
    </source>
</evidence>
<accession>A0AAE0IDT3</accession>
<reference evidence="2" key="2">
    <citation type="submission" date="2023-06" db="EMBL/GenBank/DDBJ databases">
        <authorList>
            <consortium name="Lawrence Berkeley National Laboratory"/>
            <person name="Haridas S."/>
            <person name="Hensen N."/>
            <person name="Bonometti L."/>
            <person name="Westerberg I."/>
            <person name="Brannstrom I.O."/>
            <person name="Guillou S."/>
            <person name="Cros-Aarteil S."/>
            <person name="Calhoun S."/>
            <person name="Kuo A."/>
            <person name="Mondo S."/>
            <person name="Pangilinan J."/>
            <person name="Riley R."/>
            <person name="Labutti K."/>
            <person name="Andreopoulos B."/>
            <person name="Lipzen A."/>
            <person name="Chen C."/>
            <person name="Yanf M."/>
            <person name="Daum C."/>
            <person name="Ng V."/>
            <person name="Clum A."/>
            <person name="Steindorff A."/>
            <person name="Ohm R."/>
            <person name="Martin F."/>
            <person name="Silar P."/>
            <person name="Natvig D."/>
            <person name="Lalanne C."/>
            <person name="Gautier V."/>
            <person name="Ament-Velasquez S.L."/>
            <person name="Kruys A."/>
            <person name="Hutchinson M.I."/>
            <person name="Powell A.J."/>
            <person name="Barry K."/>
            <person name="Miller A.N."/>
            <person name="Grigoriev I.V."/>
            <person name="Debuchy R."/>
            <person name="Gladieux P."/>
            <person name="Thoren M.H."/>
            <person name="Johannesson H."/>
        </authorList>
    </citation>
    <scope>NUCLEOTIDE SEQUENCE</scope>
    <source>
        <strain evidence="2">SMH4131-1</strain>
    </source>
</reference>
<feature type="coiled-coil region" evidence="1">
    <location>
        <begin position="176"/>
        <end position="203"/>
    </location>
</feature>
<organism evidence="2 3">
    <name type="scientific">Cercophora scortea</name>
    <dbReference type="NCBI Taxonomy" id="314031"/>
    <lineage>
        <taxon>Eukaryota</taxon>
        <taxon>Fungi</taxon>
        <taxon>Dikarya</taxon>
        <taxon>Ascomycota</taxon>
        <taxon>Pezizomycotina</taxon>
        <taxon>Sordariomycetes</taxon>
        <taxon>Sordariomycetidae</taxon>
        <taxon>Sordariales</taxon>
        <taxon>Lasiosphaeriaceae</taxon>
        <taxon>Cercophora</taxon>
    </lineage>
</organism>
<proteinExistence type="predicted"/>
<keyword evidence="3" id="KW-1185">Reference proteome</keyword>
<name>A0AAE0IDT3_9PEZI</name>
<comment type="caution">
    <text evidence="2">The sequence shown here is derived from an EMBL/GenBank/DDBJ whole genome shotgun (WGS) entry which is preliminary data.</text>
</comment>
<dbReference type="EMBL" id="JAUEPO010000004">
    <property type="protein sequence ID" value="KAK3323259.1"/>
    <property type="molecule type" value="Genomic_DNA"/>
</dbReference>
<protein>
    <submittedName>
        <fullName evidence="2">Uncharacterized protein</fullName>
    </submittedName>
</protein>
<dbReference type="AlphaFoldDB" id="A0AAE0IDT3"/>
<dbReference type="Proteomes" id="UP001286456">
    <property type="component" value="Unassembled WGS sequence"/>
</dbReference>
<evidence type="ECO:0000313" key="3">
    <source>
        <dbReference type="Proteomes" id="UP001286456"/>
    </source>
</evidence>
<reference evidence="2" key="1">
    <citation type="journal article" date="2023" name="Mol. Phylogenet. Evol.">
        <title>Genome-scale phylogeny and comparative genomics of the fungal order Sordariales.</title>
        <authorList>
            <person name="Hensen N."/>
            <person name="Bonometti L."/>
            <person name="Westerberg I."/>
            <person name="Brannstrom I.O."/>
            <person name="Guillou S."/>
            <person name="Cros-Aarteil S."/>
            <person name="Calhoun S."/>
            <person name="Haridas S."/>
            <person name="Kuo A."/>
            <person name="Mondo S."/>
            <person name="Pangilinan J."/>
            <person name="Riley R."/>
            <person name="LaButti K."/>
            <person name="Andreopoulos B."/>
            <person name="Lipzen A."/>
            <person name="Chen C."/>
            <person name="Yan M."/>
            <person name="Daum C."/>
            <person name="Ng V."/>
            <person name="Clum A."/>
            <person name="Steindorff A."/>
            <person name="Ohm R.A."/>
            <person name="Martin F."/>
            <person name="Silar P."/>
            <person name="Natvig D.O."/>
            <person name="Lalanne C."/>
            <person name="Gautier V."/>
            <person name="Ament-Velasquez S.L."/>
            <person name="Kruys A."/>
            <person name="Hutchinson M.I."/>
            <person name="Powell A.J."/>
            <person name="Barry K."/>
            <person name="Miller A.N."/>
            <person name="Grigoriev I.V."/>
            <person name="Debuchy R."/>
            <person name="Gladieux P."/>
            <person name="Hiltunen Thoren M."/>
            <person name="Johannesson H."/>
        </authorList>
    </citation>
    <scope>NUCLEOTIDE SEQUENCE</scope>
    <source>
        <strain evidence="2">SMH4131-1</strain>
    </source>
</reference>
<evidence type="ECO:0000256" key="1">
    <source>
        <dbReference type="SAM" id="Coils"/>
    </source>
</evidence>